<evidence type="ECO:0000256" key="7">
    <source>
        <dbReference type="ARBA" id="ARBA00023125"/>
    </source>
</evidence>
<dbReference type="CDD" id="cd20078">
    <property type="entry name" value="XPF_nuclease_XPF_euk"/>
    <property type="match status" value="1"/>
</dbReference>
<dbReference type="Proteomes" id="UP001497512">
    <property type="component" value="Chromosome 8"/>
</dbReference>
<evidence type="ECO:0000256" key="9">
    <source>
        <dbReference type="ARBA" id="ARBA00023242"/>
    </source>
</evidence>
<evidence type="ECO:0000256" key="3">
    <source>
        <dbReference type="ARBA" id="ARBA00022722"/>
    </source>
</evidence>
<dbReference type="SUPFAM" id="SSF52980">
    <property type="entry name" value="Restriction endonuclease-like"/>
    <property type="match status" value="1"/>
</dbReference>
<dbReference type="Gene3D" id="3.40.50.10130">
    <property type="match status" value="1"/>
</dbReference>
<evidence type="ECO:0000256" key="8">
    <source>
        <dbReference type="ARBA" id="ARBA00023204"/>
    </source>
</evidence>
<reference evidence="11" key="1">
    <citation type="submission" date="2024-02" db="EMBL/GenBank/DDBJ databases">
        <authorList>
            <consortium name="ELIXIR-Norway"/>
            <consortium name="Elixir Norway"/>
        </authorList>
    </citation>
    <scope>NUCLEOTIDE SEQUENCE</scope>
</reference>
<evidence type="ECO:0000256" key="5">
    <source>
        <dbReference type="ARBA" id="ARBA00022763"/>
    </source>
</evidence>
<dbReference type="PANTHER" id="PTHR10150">
    <property type="entry name" value="DNA REPAIR ENDONUCLEASE XPF"/>
    <property type="match status" value="1"/>
</dbReference>
<keyword evidence="6" id="KW-0378">Hydrolase</keyword>
<sequence length="1070" mass="120056">MLGFHQQIVSELVEGDGVTVLAAGLGLVKVLAALLRRHAQEKGRELVLLLSTSKAQRQALREELLSQDGAITALPIEINNEYTSSERMQFYANGGAFFVTSRILIVDMLNERVPLTKVSGVVVNDVHRLSESCAEAFVVRLFRHSNKLGFVRGFSDKPQAMVSGFSKTERVMKSLFVKRLYLWPRFHMSVSHALEETPPEVVDIRMPLTFAMAGIQNAIIEVMDACLEELRRTNKVDVEDLTVENGLFKSFDELVRRQLDPMWHTVGWKTKQLVKDLKTLRKLSKYLLRYDAIMFLKYLDTLRASEGVRSVWIFANPTHKIFELAKRRVYQLITTDGTPIGQETHTQTGMDWGKAKRKFFNSRFNQEQPLNNNSDTICSSDYSGSKDAISELSQYAAAQAANKRTRIDESPGMGASVVLKEGELIGGSSDKRGLNPNRADKTLYETVPRVGLEVVVEEMPKWKVLREVLEEIQEEWQSLKPEQSENAWGEGGPSVLVACKDDRTCIQLQEVLMHGPWKSMQDEWTKYLLSKSELHGMGTCNKSKPAGCRGGGSVIGGRVSRVSWEGEKDQSLVQSKQRQEQDAILVAAAEVASLNREVITVGVDVLCNRESETRGRGRGKSKPRDATLQACLKNGRGAGCRQCISHVQAKDDTFSSSGKGSIRITESAVENQDTLDVGVYNLDPKVPEMDFLKNADEDTGLDKEDRITKPIPPVHFYPLESEQRILEVVRPVYVIVYDPDMSFVREMEVYKSGNPDHHLKVYFLFYEDSTEVRKFEASIRRENSAFENLIHQKASMMIPVDQDGRMLESTPPKQSATCVNLSAVTRKAGGQKQVEKQMKVVVDVREFGSSLPCVIHQQGIKILPVTLEVGDYILSPDICVERKSIADLFSSFSSGRLYHQVETMTRYYHLPVLLIEFSQDKSFAFQSASDVGEEIAPSNIVSKLSLLVLHFPHLRIIWSRSLHATADIFVTLKANQNEPDLERAIRVGVPTEDGLIEGDLRAKNYNTSAVELLRRLPGVTDANYHSLMAECKNLVEVALLPAERLAKVMGGKQPARMLRNFLDAKFPLLA</sequence>
<keyword evidence="8" id="KW-0234">DNA repair</keyword>
<keyword evidence="12" id="KW-1185">Reference proteome</keyword>
<accession>A0ABP0V2J8</accession>
<dbReference type="Pfam" id="PF02732">
    <property type="entry name" value="ERCC4"/>
    <property type="match status" value="1"/>
</dbReference>
<name>A0ABP0V2J8_9BRYO</name>
<dbReference type="InterPro" id="IPR010994">
    <property type="entry name" value="RuvA_2-like"/>
</dbReference>
<feature type="domain" description="ERCC4" evidence="10">
    <location>
        <begin position="839"/>
        <end position="919"/>
    </location>
</feature>
<keyword evidence="4" id="KW-0255">Endonuclease</keyword>
<dbReference type="SMART" id="SM00891">
    <property type="entry name" value="ERCC4"/>
    <property type="match status" value="1"/>
</dbReference>
<keyword evidence="3" id="KW-0540">Nuclease</keyword>
<keyword evidence="5" id="KW-0227">DNA damage</keyword>
<keyword evidence="9" id="KW-0539">Nucleus</keyword>
<evidence type="ECO:0000259" key="10">
    <source>
        <dbReference type="SMART" id="SM00891"/>
    </source>
</evidence>
<protein>
    <recommendedName>
        <fullName evidence="10">ERCC4 domain-containing protein</fullName>
    </recommendedName>
</protein>
<dbReference type="Gene3D" id="1.10.150.20">
    <property type="entry name" value="5' to 3' exonuclease, C-terminal subdomain"/>
    <property type="match status" value="1"/>
</dbReference>
<comment type="subcellular location">
    <subcellularLocation>
        <location evidence="1">Nucleus</location>
    </subcellularLocation>
</comment>
<gene>
    <name evidence="11" type="ORF">CSSPTR1EN2_LOCUS22819</name>
</gene>
<dbReference type="InterPro" id="IPR006166">
    <property type="entry name" value="ERCC4_domain"/>
</dbReference>
<dbReference type="SUPFAM" id="SSF47781">
    <property type="entry name" value="RuvA domain 2-like"/>
    <property type="match status" value="1"/>
</dbReference>
<organism evidence="11 12">
    <name type="scientific">Sphagnum troendelagicum</name>
    <dbReference type="NCBI Taxonomy" id="128251"/>
    <lineage>
        <taxon>Eukaryota</taxon>
        <taxon>Viridiplantae</taxon>
        <taxon>Streptophyta</taxon>
        <taxon>Embryophyta</taxon>
        <taxon>Bryophyta</taxon>
        <taxon>Sphagnophytina</taxon>
        <taxon>Sphagnopsida</taxon>
        <taxon>Sphagnales</taxon>
        <taxon>Sphagnaceae</taxon>
        <taxon>Sphagnum</taxon>
    </lineage>
</organism>
<dbReference type="PANTHER" id="PTHR10150:SF0">
    <property type="entry name" value="DNA REPAIR ENDONUCLEASE XPF"/>
    <property type="match status" value="1"/>
</dbReference>
<proteinExistence type="inferred from homology"/>
<comment type="similarity">
    <text evidence="2">Belongs to the XPF family.</text>
</comment>
<evidence type="ECO:0000256" key="1">
    <source>
        <dbReference type="ARBA" id="ARBA00004123"/>
    </source>
</evidence>
<evidence type="ECO:0000313" key="12">
    <source>
        <dbReference type="Proteomes" id="UP001497512"/>
    </source>
</evidence>
<evidence type="ECO:0000256" key="2">
    <source>
        <dbReference type="ARBA" id="ARBA00010015"/>
    </source>
</evidence>
<dbReference type="InterPro" id="IPR011335">
    <property type="entry name" value="Restrct_endonuc-II-like"/>
</dbReference>
<dbReference type="InterPro" id="IPR027417">
    <property type="entry name" value="P-loop_NTPase"/>
</dbReference>
<dbReference type="InterPro" id="IPR047520">
    <property type="entry name" value="XPF_nuclease"/>
</dbReference>
<evidence type="ECO:0000256" key="6">
    <source>
        <dbReference type="ARBA" id="ARBA00022801"/>
    </source>
</evidence>
<evidence type="ECO:0000313" key="11">
    <source>
        <dbReference type="EMBL" id="CAK9235643.1"/>
    </source>
</evidence>
<dbReference type="Gene3D" id="3.40.50.300">
    <property type="entry name" value="P-loop containing nucleotide triphosphate hydrolases"/>
    <property type="match status" value="1"/>
</dbReference>
<dbReference type="EMBL" id="OZ019900">
    <property type="protein sequence ID" value="CAK9235643.1"/>
    <property type="molecule type" value="Genomic_DNA"/>
</dbReference>
<evidence type="ECO:0000256" key="4">
    <source>
        <dbReference type="ARBA" id="ARBA00022759"/>
    </source>
</evidence>
<keyword evidence="7" id="KW-0238">DNA-binding</keyword>